<sequence length="231" mass="26888">MYVSLVITSCNRPNLLNITLKSFFKFNTYPIKKVIIIEDSGIKGCIDKAITNIPQNIEQKIIYNENNIGQIKSIDKAYSFVDTKYIFHCEDDWEFYNYGFIEKSLEILNSNEKIFTVWLREYKNYRVVNNGHPIDKKIHNNLYRLLKIENETGRPQNIWGGFTFNPGLRRLNDCNIFFPFSKFINSSECNLGGVEQALSVNYIKKNFVAAISLNENGFVKHIGFNDSTQHK</sequence>
<dbReference type="InterPro" id="IPR029044">
    <property type="entry name" value="Nucleotide-diphossugar_trans"/>
</dbReference>
<dbReference type="Pfam" id="PF00535">
    <property type="entry name" value="Glycos_transf_2"/>
    <property type="match status" value="1"/>
</dbReference>
<protein>
    <submittedName>
        <fullName evidence="3">Glycosyltransferase</fullName>
    </submittedName>
</protein>
<dbReference type="CDD" id="cd00761">
    <property type="entry name" value="Glyco_tranf_GTA_type"/>
    <property type="match status" value="1"/>
</dbReference>
<organism evidence="3">
    <name type="scientific">Nucleocytoviricota sp</name>
    <dbReference type="NCBI Taxonomy" id="2809609"/>
    <lineage>
        <taxon>Viruses</taxon>
        <taxon>Varidnaviria</taxon>
        <taxon>Bamfordvirae</taxon>
        <taxon>Nucleocytoviricota</taxon>
    </lineage>
</organism>
<evidence type="ECO:0000313" key="3">
    <source>
        <dbReference type="EMBL" id="UZT29058.1"/>
    </source>
</evidence>
<feature type="domain" description="Glycosyltransferase 2-like" evidence="1">
    <location>
        <begin position="4"/>
        <end position="143"/>
    </location>
</feature>
<name>A0A9E8G470_9VIRU</name>
<dbReference type="Gene3D" id="3.90.550.10">
    <property type="entry name" value="Spore Coat Polysaccharide Biosynthesis Protein SpsA, Chain A"/>
    <property type="match status" value="1"/>
</dbReference>
<evidence type="ECO:0000259" key="1">
    <source>
        <dbReference type="Pfam" id="PF00535"/>
    </source>
</evidence>
<evidence type="ECO:0000313" key="2">
    <source>
        <dbReference type="EMBL" id="UZT28782.1"/>
    </source>
</evidence>
<dbReference type="InterPro" id="IPR001173">
    <property type="entry name" value="Glyco_trans_2-like"/>
</dbReference>
<proteinExistence type="predicted"/>
<reference evidence="3" key="1">
    <citation type="submission" date="2022-11" db="EMBL/GenBank/DDBJ databases">
        <title>Genomics discovery of giant fungal viruses from subsurface oceanic crustal fluids.</title>
        <authorList>
            <person name="Bhattacharjee A.S."/>
            <person name="Schulz F."/>
            <person name="Woyke T."/>
            <person name="Orcutt B.N."/>
            <person name="Matinez Martinez J."/>
        </authorList>
    </citation>
    <scope>NUCLEOTIDE SEQUENCE</scope>
    <source>
        <strain evidence="2">VSAG1.JdFR</strain>
        <strain evidence="3">VSAG8.JdFR</strain>
    </source>
</reference>
<accession>A0A9E8G470</accession>
<dbReference type="EMBL" id="OP765507">
    <property type="protein sequence ID" value="UZT28782.1"/>
    <property type="molecule type" value="Genomic_DNA"/>
</dbReference>
<dbReference type="SUPFAM" id="SSF53448">
    <property type="entry name" value="Nucleotide-diphospho-sugar transferases"/>
    <property type="match status" value="1"/>
</dbReference>
<dbReference type="EMBL" id="OP765584">
    <property type="protein sequence ID" value="UZT29058.1"/>
    <property type="molecule type" value="Genomic_DNA"/>
</dbReference>